<comment type="cofactor">
    <cofactor evidence="2">
        <name>[4Fe-4S] cluster</name>
        <dbReference type="ChEBI" id="CHEBI:49883"/>
    </cofactor>
</comment>
<evidence type="ECO:0000256" key="2">
    <source>
        <dbReference type="ARBA" id="ARBA00001966"/>
    </source>
</evidence>
<comment type="cofactor">
    <cofactor evidence="1">
        <name>Mo-bis(molybdopterin guanine dinucleotide)</name>
        <dbReference type="ChEBI" id="CHEBI:60539"/>
    </cofactor>
</comment>
<dbReference type="InterPro" id="IPR050123">
    <property type="entry name" value="Prok_molybdopt-oxidoreductase"/>
</dbReference>
<organism evidence="12 13">
    <name type="scientific">Rhizomicrobium electricum</name>
    <dbReference type="NCBI Taxonomy" id="480070"/>
    <lineage>
        <taxon>Bacteria</taxon>
        <taxon>Pseudomonadati</taxon>
        <taxon>Pseudomonadota</taxon>
        <taxon>Alphaproteobacteria</taxon>
        <taxon>Micropepsales</taxon>
        <taxon>Micropepsaceae</taxon>
        <taxon>Rhizomicrobium</taxon>
    </lineage>
</organism>
<keyword evidence="10" id="KW-0534">Nitrate assimilation</keyword>
<keyword evidence="8" id="KW-0408">Iron</keyword>
<protein>
    <submittedName>
        <fullName evidence="12">Nitrate reductase</fullName>
    </submittedName>
</protein>
<reference evidence="12 13" key="1">
    <citation type="journal article" date="2019" name="Int. J. Syst. Evol. Microbiol.">
        <title>The Global Catalogue of Microorganisms (GCM) 10K type strain sequencing project: providing services to taxonomists for standard genome sequencing and annotation.</title>
        <authorList>
            <consortium name="The Broad Institute Genomics Platform"/>
            <consortium name="The Broad Institute Genome Sequencing Center for Infectious Disease"/>
            <person name="Wu L."/>
            <person name="Ma J."/>
        </authorList>
    </citation>
    <scope>NUCLEOTIDE SEQUENCE [LARGE SCALE GENOMIC DNA]</scope>
    <source>
        <strain evidence="12 13">JCM 15089</strain>
    </source>
</reference>
<dbReference type="Gene3D" id="2.20.25.90">
    <property type="entry name" value="ADC-like domains"/>
    <property type="match status" value="1"/>
</dbReference>
<keyword evidence="4" id="KW-0004">4Fe-4S</keyword>
<name>A0ABN1ES43_9PROT</name>
<dbReference type="InterPro" id="IPR041854">
    <property type="entry name" value="BFD-like_2Fe2S-bd_dom_sf"/>
</dbReference>
<accession>A0ABN1ES43</accession>
<keyword evidence="6" id="KW-0479">Metal-binding</keyword>
<dbReference type="Gene3D" id="2.40.40.20">
    <property type="match status" value="1"/>
</dbReference>
<dbReference type="PANTHER" id="PTHR43105:SF9">
    <property type="entry name" value="NADPH-FE(3+) OXIDOREDUCTASE SUBUNIT ALPHA"/>
    <property type="match status" value="1"/>
</dbReference>
<evidence type="ECO:0000313" key="13">
    <source>
        <dbReference type="Proteomes" id="UP001499951"/>
    </source>
</evidence>
<evidence type="ECO:0000256" key="7">
    <source>
        <dbReference type="ARBA" id="ARBA00023002"/>
    </source>
</evidence>
<sequence>MTRTTCPYCGVGCGVRVASGSIVGDPDHPANYGRLCVKGAALKDAVDLPERLLQPTLHGIATSWDTALDHIAGELLQIRDRYGPDAIAFYVSGQLLTEDYYVANKLMKGFIGSANIDTNSRLCMSSSVAGHIRAFGEDVVPGCYDDIEEADLVVAAGSNMAWCHPVLYQRLVAARERRGTKLVTIDPRRTATAETADLHLALKPGSDVALWQGLLAYLADAGKLDLDWIAQHVEGAKAAIAAARRAVPSAEAAAVVTGLDIAAVREFYHLFAATERTVTLYSQGVNQSSVGTDKVNAIINCHLATARIGRPGMGPFSLTGQPNAMGGREVGGLATTLAAHMNFTAADVDRVRRFWNAPRMATKPGFKAVEMFEAVREGKIKAIWIAATNPAASMPRASLVREALAACPLVIVSDAWATDTTALADVVLPAAAWSEKDGTVTNSERRISRQRRFRESPGEAKADWWMFAELGRRMGWAEAFAYRTPADIFREHAALSGFENRGRRIFDLGALSKLDDAAYEALSPVQWPVGLHGQSPPRLFFHGGFPTESGKARMVALACADETEDADFPLVLNTGRLRDQWHTMTRTGRVASLMRHTPSPVLAVHPDSAAEQEIATGSLVRVETRHGAAVMRVALDETLRPGALYAAMHWTDQYTSSGPIGKLVHAAPDPYSGQPDLKGTPARLSPMPETWRGQLFRCCEGVPPWNGKTWWSKAQMEHGFAFDIAGWSALAETISSEQALRGLLGISDGDELVQLSFPRGSVYRFAAFDGDRLLACAFFGPSGAELPEAEFARDMLGKSLSALERLSLLSGTSGGRPARRSRTICSCFAVSEADIRLAIAEHGHVTVGDIGGHLRAGTNCGSCIPELKKLLADRKLAQVDG</sequence>
<dbReference type="EMBL" id="BAAADD010000005">
    <property type="protein sequence ID" value="GAA0573139.1"/>
    <property type="molecule type" value="Genomic_DNA"/>
</dbReference>
<evidence type="ECO:0000256" key="4">
    <source>
        <dbReference type="ARBA" id="ARBA00022485"/>
    </source>
</evidence>
<dbReference type="CDD" id="cd02754">
    <property type="entry name" value="MopB_Nitrate-R-NapA-like"/>
    <property type="match status" value="1"/>
</dbReference>
<dbReference type="InterPro" id="IPR006963">
    <property type="entry name" value="Mopterin_OxRdtase_4Fe-4S_dom"/>
</dbReference>
<dbReference type="Gene3D" id="3.40.50.740">
    <property type="match status" value="1"/>
</dbReference>
<comment type="similarity">
    <text evidence="3">Belongs to the prokaryotic molybdopterin-containing oxidoreductase family. NasA/NapA/NarB subfamily.</text>
</comment>
<evidence type="ECO:0000256" key="10">
    <source>
        <dbReference type="ARBA" id="ARBA00023063"/>
    </source>
</evidence>
<dbReference type="Pfam" id="PF04879">
    <property type="entry name" value="Molybdop_Fe4S4"/>
    <property type="match status" value="1"/>
</dbReference>
<dbReference type="InterPro" id="IPR006656">
    <property type="entry name" value="Mopterin_OxRdtase"/>
</dbReference>
<proteinExistence type="inferred from homology"/>
<dbReference type="Gene3D" id="3.40.228.10">
    <property type="entry name" value="Dimethylsulfoxide Reductase, domain 2"/>
    <property type="match status" value="1"/>
</dbReference>
<dbReference type="Pfam" id="PF01568">
    <property type="entry name" value="Molydop_binding"/>
    <property type="match status" value="1"/>
</dbReference>
<keyword evidence="7" id="KW-0560">Oxidoreductase</keyword>
<keyword evidence="5" id="KW-0500">Molybdenum</keyword>
<evidence type="ECO:0000256" key="5">
    <source>
        <dbReference type="ARBA" id="ARBA00022505"/>
    </source>
</evidence>
<dbReference type="Pfam" id="PF04324">
    <property type="entry name" value="Fer2_BFD"/>
    <property type="match status" value="1"/>
</dbReference>
<dbReference type="PROSITE" id="PS51669">
    <property type="entry name" value="4FE4S_MOW_BIS_MGD"/>
    <property type="match status" value="1"/>
</dbReference>
<keyword evidence="13" id="KW-1185">Reference proteome</keyword>
<dbReference type="InterPro" id="IPR041957">
    <property type="entry name" value="CT_Nitrate-R-NapA-like"/>
</dbReference>
<gene>
    <name evidence="12" type="ORF">GCM10008942_22310</name>
</gene>
<evidence type="ECO:0000256" key="1">
    <source>
        <dbReference type="ARBA" id="ARBA00001942"/>
    </source>
</evidence>
<dbReference type="SMART" id="SM00926">
    <property type="entry name" value="Molybdop_Fe4S4"/>
    <property type="match status" value="1"/>
</dbReference>
<dbReference type="SUPFAM" id="SSF53706">
    <property type="entry name" value="Formate dehydrogenase/DMSO reductase, domains 1-3"/>
    <property type="match status" value="1"/>
</dbReference>
<dbReference type="SUPFAM" id="SSF50692">
    <property type="entry name" value="ADC-like"/>
    <property type="match status" value="1"/>
</dbReference>
<dbReference type="Gene3D" id="1.10.10.1100">
    <property type="entry name" value="BFD-like [2Fe-2S]-binding domain"/>
    <property type="match status" value="1"/>
</dbReference>
<dbReference type="InterPro" id="IPR006655">
    <property type="entry name" value="Mopterin_OxRdtase_prok_CS"/>
</dbReference>
<evidence type="ECO:0000256" key="8">
    <source>
        <dbReference type="ARBA" id="ARBA00023004"/>
    </source>
</evidence>
<dbReference type="PROSITE" id="PS00490">
    <property type="entry name" value="MOLYBDOPTERIN_PROK_2"/>
    <property type="match status" value="1"/>
</dbReference>
<feature type="domain" description="4Fe-4S Mo/W bis-MGD-type" evidence="11">
    <location>
        <begin position="1"/>
        <end position="50"/>
    </location>
</feature>
<evidence type="ECO:0000259" key="11">
    <source>
        <dbReference type="PROSITE" id="PS51669"/>
    </source>
</evidence>
<dbReference type="InterPro" id="IPR009010">
    <property type="entry name" value="Asp_de-COase-like_dom_sf"/>
</dbReference>
<keyword evidence="9" id="KW-0411">Iron-sulfur</keyword>
<dbReference type="CDD" id="cd02791">
    <property type="entry name" value="MopB_CT_Nitrate-R-NapA-like"/>
    <property type="match status" value="1"/>
</dbReference>
<comment type="caution">
    <text evidence="12">The sequence shown here is derived from an EMBL/GenBank/DDBJ whole genome shotgun (WGS) entry which is preliminary data.</text>
</comment>
<dbReference type="InterPro" id="IPR007419">
    <property type="entry name" value="BFD-like_2Fe2S-bd_dom"/>
</dbReference>
<dbReference type="InterPro" id="IPR006657">
    <property type="entry name" value="MoPterin_dinucl-bd_dom"/>
</dbReference>
<evidence type="ECO:0000256" key="9">
    <source>
        <dbReference type="ARBA" id="ARBA00023014"/>
    </source>
</evidence>
<evidence type="ECO:0000256" key="3">
    <source>
        <dbReference type="ARBA" id="ARBA00008747"/>
    </source>
</evidence>
<dbReference type="Proteomes" id="UP001499951">
    <property type="component" value="Unassembled WGS sequence"/>
</dbReference>
<evidence type="ECO:0000313" key="12">
    <source>
        <dbReference type="EMBL" id="GAA0573139.1"/>
    </source>
</evidence>
<dbReference type="PANTHER" id="PTHR43105">
    <property type="entry name" value="RESPIRATORY NITRATE REDUCTASE"/>
    <property type="match status" value="1"/>
</dbReference>
<evidence type="ECO:0000256" key="6">
    <source>
        <dbReference type="ARBA" id="ARBA00022723"/>
    </source>
</evidence>
<dbReference type="Pfam" id="PF00384">
    <property type="entry name" value="Molybdopterin"/>
    <property type="match status" value="1"/>
</dbReference>